<gene>
    <name evidence="6" type="ORF">SAMN05428998_103113</name>
</gene>
<evidence type="ECO:0000256" key="4">
    <source>
        <dbReference type="SAM" id="MobiDB-lite"/>
    </source>
</evidence>
<dbReference type="InterPro" id="IPR050221">
    <property type="entry name" value="26S_Proteasome_ATPase"/>
</dbReference>
<protein>
    <submittedName>
        <fullName evidence="6">ATPase family associated with various cellular activities (AAA)</fullName>
    </submittedName>
</protein>
<sequence length="690" mass="72355">MSAGDFTPALAALDRLIAVELQRLRARYALSLDEFRGLYVSDALVDALLARQGAAIPETAPRLSASLVAPVAEAGRALGLCPLGCGLVMLALAPELDARYPTLFAYLNDDVTRRWPSLELAQRLFAGPGNAAASGRLRAILSPALPTAAGGLTAGGLLLPAEPDEPARPLLLRGWRCAPALVHHLLRQPGLPLSQLAWLPGPPDGLAQRPAGTVETAAPALLVAGPPGSGRRAAAAAWAGRLGLRALLYDPTPASGVPAPEALREAALSAQLNRAALVIDLGRSERPAPLDGLDPRWPVALLVQRPDGWTAALAPRLVQQRRQRLPDTPARAALWRGALAACGRKAAPRAIEAVAGRFALGEPAIVRAARRLGLEDEAPRADLPALVAAARAESTAELSGTARPVATDAGWSDLVLPAGALAQLKDFASAVALRGKVFDLWGFDGVGRGTGRGLAALFSGGSGTGKTMSAAIVAAEVGLDLWRLDLSATVSKYIGETEKNLERVFSAAGAANAILFFDEADALFGKRSEVKDSHDRYANIEIAYLLQRLEDHDGVVILATNLSRNLDTAFLRRLPFVIEFPLPDAAARAKLWRKAIPVRAPLCPEVDFAELAQRFELSGGDIRTAALEAAFLAAGRGGRIDREALDTAIRRQLMKRGQLPGAPARRGTNGHAATPAVGGGSRTEAHDGPA</sequence>
<evidence type="ECO:0000313" key="7">
    <source>
        <dbReference type="Proteomes" id="UP000192917"/>
    </source>
</evidence>
<comment type="similarity">
    <text evidence="1">Belongs to the AAA ATPase family.</text>
</comment>
<dbReference type="InterPro" id="IPR054472">
    <property type="entry name" value="WHD"/>
</dbReference>
<dbReference type="RefSeq" id="WP_085121562.1">
    <property type="nucleotide sequence ID" value="NZ_FWZX01000003.1"/>
</dbReference>
<evidence type="ECO:0000259" key="5">
    <source>
        <dbReference type="SMART" id="SM00382"/>
    </source>
</evidence>
<dbReference type="GO" id="GO:0005524">
    <property type="term" value="F:ATP binding"/>
    <property type="evidence" value="ECO:0007669"/>
    <property type="project" value="UniProtKB-KW"/>
</dbReference>
<dbReference type="CDD" id="cd19481">
    <property type="entry name" value="RecA-like_protease"/>
    <property type="match status" value="1"/>
</dbReference>
<organism evidence="6 7">
    <name type="scientific">Tistlia consotensis USBA 355</name>
    <dbReference type="NCBI Taxonomy" id="560819"/>
    <lineage>
        <taxon>Bacteria</taxon>
        <taxon>Pseudomonadati</taxon>
        <taxon>Pseudomonadota</taxon>
        <taxon>Alphaproteobacteria</taxon>
        <taxon>Rhodospirillales</taxon>
        <taxon>Rhodovibrionaceae</taxon>
        <taxon>Tistlia</taxon>
    </lineage>
</organism>
<feature type="domain" description="AAA+ ATPase" evidence="5">
    <location>
        <begin position="452"/>
        <end position="584"/>
    </location>
</feature>
<dbReference type="SUPFAM" id="SSF52540">
    <property type="entry name" value="P-loop containing nucleoside triphosphate hydrolases"/>
    <property type="match status" value="2"/>
</dbReference>
<dbReference type="Gene3D" id="3.40.50.300">
    <property type="entry name" value="P-loop containing nucleotide triphosphate hydrolases"/>
    <property type="match status" value="1"/>
</dbReference>
<proteinExistence type="inferred from homology"/>
<name>A0A1Y6BEE4_9PROT</name>
<reference evidence="6 7" key="1">
    <citation type="submission" date="2017-04" db="EMBL/GenBank/DDBJ databases">
        <authorList>
            <person name="Afonso C.L."/>
            <person name="Miller P.J."/>
            <person name="Scott M.A."/>
            <person name="Spackman E."/>
            <person name="Goraichik I."/>
            <person name="Dimitrov K.M."/>
            <person name="Suarez D.L."/>
            <person name="Swayne D.E."/>
        </authorList>
    </citation>
    <scope>NUCLEOTIDE SEQUENCE [LARGE SCALE GENOMIC DNA]</scope>
    <source>
        <strain evidence="6 7">USBA 355</strain>
    </source>
</reference>
<feature type="region of interest" description="Disordered" evidence="4">
    <location>
        <begin position="657"/>
        <end position="690"/>
    </location>
</feature>
<dbReference type="PANTHER" id="PTHR23073">
    <property type="entry name" value="26S PROTEASOME REGULATORY SUBUNIT"/>
    <property type="match status" value="1"/>
</dbReference>
<accession>A0A1Y6BEE4</accession>
<evidence type="ECO:0000256" key="2">
    <source>
        <dbReference type="ARBA" id="ARBA00022741"/>
    </source>
</evidence>
<dbReference type="Proteomes" id="UP000192917">
    <property type="component" value="Unassembled WGS sequence"/>
</dbReference>
<dbReference type="AlphaFoldDB" id="A0A1Y6BEE4"/>
<evidence type="ECO:0000313" key="6">
    <source>
        <dbReference type="EMBL" id="SMF03120.1"/>
    </source>
</evidence>
<dbReference type="STRING" id="560819.SAMN05428998_103113"/>
<dbReference type="InterPro" id="IPR027417">
    <property type="entry name" value="P-loop_NTPase"/>
</dbReference>
<dbReference type="InterPro" id="IPR003593">
    <property type="entry name" value="AAA+_ATPase"/>
</dbReference>
<dbReference type="Pfam" id="PF22977">
    <property type="entry name" value="WHD"/>
    <property type="match status" value="1"/>
</dbReference>
<keyword evidence="2" id="KW-0547">Nucleotide-binding</keyword>
<dbReference type="SMART" id="SM00382">
    <property type="entry name" value="AAA"/>
    <property type="match status" value="1"/>
</dbReference>
<dbReference type="Pfam" id="PF00004">
    <property type="entry name" value="AAA"/>
    <property type="match status" value="1"/>
</dbReference>
<evidence type="ECO:0000256" key="3">
    <source>
        <dbReference type="ARBA" id="ARBA00022840"/>
    </source>
</evidence>
<keyword evidence="3" id="KW-0067">ATP-binding</keyword>
<dbReference type="GO" id="GO:0016887">
    <property type="term" value="F:ATP hydrolysis activity"/>
    <property type="evidence" value="ECO:0007669"/>
    <property type="project" value="InterPro"/>
</dbReference>
<keyword evidence="7" id="KW-1185">Reference proteome</keyword>
<evidence type="ECO:0000256" key="1">
    <source>
        <dbReference type="ARBA" id="ARBA00006914"/>
    </source>
</evidence>
<dbReference type="InterPro" id="IPR003959">
    <property type="entry name" value="ATPase_AAA_core"/>
</dbReference>
<dbReference type="EMBL" id="FWZX01000003">
    <property type="protein sequence ID" value="SMF03120.1"/>
    <property type="molecule type" value="Genomic_DNA"/>
</dbReference>